<keyword evidence="1" id="KW-0808">Transferase</keyword>
<keyword evidence="4" id="KW-1133">Transmembrane helix</keyword>
<dbReference type="RefSeq" id="WP_397078779.1">
    <property type="nucleotide sequence ID" value="NZ_JBITGY010000001.1"/>
</dbReference>
<evidence type="ECO:0000313" key="7">
    <source>
        <dbReference type="Proteomes" id="UP001612741"/>
    </source>
</evidence>
<dbReference type="Gene3D" id="3.30.565.10">
    <property type="entry name" value="Histidine kinase-like ATPase, C-terminal domain"/>
    <property type="match status" value="1"/>
</dbReference>
<evidence type="ECO:0000256" key="3">
    <source>
        <dbReference type="ARBA" id="ARBA00023012"/>
    </source>
</evidence>
<feature type="transmembrane region" description="Helical" evidence="4">
    <location>
        <begin position="20"/>
        <end position="40"/>
    </location>
</feature>
<evidence type="ECO:0000313" key="6">
    <source>
        <dbReference type="EMBL" id="MFI6496573.1"/>
    </source>
</evidence>
<evidence type="ECO:0000256" key="1">
    <source>
        <dbReference type="ARBA" id="ARBA00022679"/>
    </source>
</evidence>
<feature type="transmembrane region" description="Helical" evidence="4">
    <location>
        <begin position="81"/>
        <end position="106"/>
    </location>
</feature>
<keyword evidence="2 6" id="KW-0418">Kinase</keyword>
<dbReference type="InterPro" id="IPR011712">
    <property type="entry name" value="Sig_transdc_His_kin_sub3_dim/P"/>
</dbReference>
<dbReference type="Pfam" id="PF07730">
    <property type="entry name" value="HisKA_3"/>
    <property type="match status" value="1"/>
</dbReference>
<protein>
    <submittedName>
        <fullName evidence="6">Sensor histidine kinase</fullName>
    </submittedName>
</protein>
<evidence type="ECO:0000256" key="4">
    <source>
        <dbReference type="SAM" id="Phobius"/>
    </source>
</evidence>
<gene>
    <name evidence="6" type="ORF">ACIBG2_04260</name>
</gene>
<proteinExistence type="predicted"/>
<sequence>MIGLARVTRASKLDRIRWMVVYSSDIMNALAFLGFIQLALEWETNRLPVAAVVAAGAVIVVFYGLSTRPYRIATRGGARPTVLLALTGALALGFAALTMIWLLPVWLGLVSPFLSRRVFWPLAAGITAVAGVYMGFAAGLPAVVVLLVLTAFVTGATVANMWIWRIALEAHEGQEAKARLAVSEERLRFARDLNDLLGQSLTDIAAKAGRAETTLAADAELASAEMFEVRDLARGALREVRTAVQNYRALDLGEVLASVRAVLEAADVQCTIEGDGGDLPAEARTLLAAVVREGATNVLKHSAAQRCTITIRNGVLEMSNDGISPDAGEPGGLRGLAQRLSAAGGSLSAGAADGLYLLRAAV</sequence>
<keyword evidence="4" id="KW-0812">Transmembrane</keyword>
<reference evidence="6 7" key="1">
    <citation type="submission" date="2024-10" db="EMBL/GenBank/DDBJ databases">
        <title>The Natural Products Discovery Center: Release of the First 8490 Sequenced Strains for Exploring Actinobacteria Biosynthetic Diversity.</title>
        <authorList>
            <person name="Kalkreuter E."/>
            <person name="Kautsar S.A."/>
            <person name="Yang D."/>
            <person name="Bader C.D."/>
            <person name="Teijaro C.N."/>
            <person name="Fluegel L."/>
            <person name="Davis C.M."/>
            <person name="Simpson J.R."/>
            <person name="Lauterbach L."/>
            <person name="Steele A.D."/>
            <person name="Gui C."/>
            <person name="Meng S."/>
            <person name="Li G."/>
            <person name="Viehrig K."/>
            <person name="Ye F."/>
            <person name="Su P."/>
            <person name="Kiefer A.F."/>
            <person name="Nichols A."/>
            <person name="Cepeda A.J."/>
            <person name="Yan W."/>
            <person name="Fan B."/>
            <person name="Jiang Y."/>
            <person name="Adhikari A."/>
            <person name="Zheng C.-J."/>
            <person name="Schuster L."/>
            <person name="Cowan T.M."/>
            <person name="Smanski M.J."/>
            <person name="Chevrette M.G."/>
            <person name="De Carvalho L.P.S."/>
            <person name="Shen B."/>
        </authorList>
    </citation>
    <scope>NUCLEOTIDE SEQUENCE [LARGE SCALE GENOMIC DNA]</scope>
    <source>
        <strain evidence="6 7">NPDC050545</strain>
    </source>
</reference>
<feature type="transmembrane region" description="Helical" evidence="4">
    <location>
        <begin position="118"/>
        <end position="136"/>
    </location>
</feature>
<dbReference type="PANTHER" id="PTHR24421:SF63">
    <property type="entry name" value="SENSOR HISTIDINE KINASE DESK"/>
    <property type="match status" value="1"/>
</dbReference>
<dbReference type="GO" id="GO:0016301">
    <property type="term" value="F:kinase activity"/>
    <property type="evidence" value="ECO:0007669"/>
    <property type="project" value="UniProtKB-KW"/>
</dbReference>
<feature type="transmembrane region" description="Helical" evidence="4">
    <location>
        <begin position="46"/>
        <end position="65"/>
    </location>
</feature>
<dbReference type="Gene3D" id="1.20.5.1930">
    <property type="match status" value="1"/>
</dbReference>
<comment type="caution">
    <text evidence="6">The sequence shown here is derived from an EMBL/GenBank/DDBJ whole genome shotgun (WGS) entry which is preliminary data.</text>
</comment>
<keyword evidence="4" id="KW-0472">Membrane</keyword>
<organism evidence="6 7">
    <name type="scientific">Nonomuraea typhae</name>
    <dbReference type="NCBI Taxonomy" id="2603600"/>
    <lineage>
        <taxon>Bacteria</taxon>
        <taxon>Bacillati</taxon>
        <taxon>Actinomycetota</taxon>
        <taxon>Actinomycetes</taxon>
        <taxon>Streptosporangiales</taxon>
        <taxon>Streptosporangiaceae</taxon>
        <taxon>Nonomuraea</taxon>
    </lineage>
</organism>
<name>A0ABW7YL61_9ACTN</name>
<feature type="domain" description="Signal transduction histidine kinase subgroup 3 dimerisation and phosphoacceptor" evidence="5">
    <location>
        <begin position="185"/>
        <end position="249"/>
    </location>
</feature>
<keyword evidence="7" id="KW-1185">Reference proteome</keyword>
<evidence type="ECO:0000256" key="2">
    <source>
        <dbReference type="ARBA" id="ARBA00022777"/>
    </source>
</evidence>
<feature type="transmembrane region" description="Helical" evidence="4">
    <location>
        <begin position="143"/>
        <end position="164"/>
    </location>
</feature>
<accession>A0ABW7YL61</accession>
<dbReference type="PANTHER" id="PTHR24421">
    <property type="entry name" value="NITRATE/NITRITE SENSOR PROTEIN NARX-RELATED"/>
    <property type="match status" value="1"/>
</dbReference>
<dbReference type="Proteomes" id="UP001612741">
    <property type="component" value="Unassembled WGS sequence"/>
</dbReference>
<dbReference type="EMBL" id="JBITGY010000001">
    <property type="protein sequence ID" value="MFI6496573.1"/>
    <property type="molecule type" value="Genomic_DNA"/>
</dbReference>
<evidence type="ECO:0000259" key="5">
    <source>
        <dbReference type="Pfam" id="PF07730"/>
    </source>
</evidence>
<dbReference type="InterPro" id="IPR036890">
    <property type="entry name" value="HATPase_C_sf"/>
</dbReference>
<keyword evidence="3" id="KW-0902">Two-component regulatory system</keyword>
<dbReference type="InterPro" id="IPR050482">
    <property type="entry name" value="Sensor_HK_TwoCompSys"/>
</dbReference>